<gene>
    <name evidence="2" type="ORF">DPMN_062144</name>
</gene>
<protein>
    <submittedName>
        <fullName evidence="2">Uncharacterized protein</fullName>
    </submittedName>
</protein>
<keyword evidence="3" id="KW-1185">Reference proteome</keyword>
<organism evidence="2 3">
    <name type="scientific">Dreissena polymorpha</name>
    <name type="common">Zebra mussel</name>
    <name type="synonym">Mytilus polymorpha</name>
    <dbReference type="NCBI Taxonomy" id="45954"/>
    <lineage>
        <taxon>Eukaryota</taxon>
        <taxon>Metazoa</taxon>
        <taxon>Spiralia</taxon>
        <taxon>Lophotrochozoa</taxon>
        <taxon>Mollusca</taxon>
        <taxon>Bivalvia</taxon>
        <taxon>Autobranchia</taxon>
        <taxon>Heteroconchia</taxon>
        <taxon>Euheterodonta</taxon>
        <taxon>Imparidentia</taxon>
        <taxon>Neoheterodontei</taxon>
        <taxon>Myida</taxon>
        <taxon>Dreissenoidea</taxon>
        <taxon>Dreissenidae</taxon>
        <taxon>Dreissena</taxon>
    </lineage>
</organism>
<dbReference type="Proteomes" id="UP000828390">
    <property type="component" value="Unassembled WGS sequence"/>
</dbReference>
<evidence type="ECO:0000256" key="1">
    <source>
        <dbReference type="SAM" id="MobiDB-lite"/>
    </source>
</evidence>
<dbReference type="EMBL" id="JAIWYP010000013">
    <property type="protein sequence ID" value="KAH3719313.1"/>
    <property type="molecule type" value="Genomic_DNA"/>
</dbReference>
<dbReference type="AlphaFoldDB" id="A0A9D4HJ37"/>
<reference evidence="2" key="2">
    <citation type="submission" date="2020-11" db="EMBL/GenBank/DDBJ databases">
        <authorList>
            <person name="McCartney M.A."/>
            <person name="Auch B."/>
            <person name="Kono T."/>
            <person name="Mallez S."/>
            <person name="Becker A."/>
            <person name="Gohl D.M."/>
            <person name="Silverstein K.A.T."/>
            <person name="Koren S."/>
            <person name="Bechman K.B."/>
            <person name="Herman A."/>
            <person name="Abrahante J.E."/>
            <person name="Garbe J."/>
        </authorList>
    </citation>
    <scope>NUCLEOTIDE SEQUENCE</scope>
    <source>
        <strain evidence="2">Duluth1</strain>
        <tissue evidence="2">Whole animal</tissue>
    </source>
</reference>
<evidence type="ECO:0000313" key="3">
    <source>
        <dbReference type="Proteomes" id="UP000828390"/>
    </source>
</evidence>
<comment type="caution">
    <text evidence="2">The sequence shown here is derived from an EMBL/GenBank/DDBJ whole genome shotgun (WGS) entry which is preliminary data.</text>
</comment>
<reference evidence="2" key="1">
    <citation type="journal article" date="2019" name="bioRxiv">
        <title>The Genome of the Zebra Mussel, Dreissena polymorpha: A Resource for Invasive Species Research.</title>
        <authorList>
            <person name="McCartney M.A."/>
            <person name="Auch B."/>
            <person name="Kono T."/>
            <person name="Mallez S."/>
            <person name="Zhang Y."/>
            <person name="Obille A."/>
            <person name="Becker A."/>
            <person name="Abrahante J.E."/>
            <person name="Garbe J."/>
            <person name="Badalamenti J.P."/>
            <person name="Herman A."/>
            <person name="Mangelson H."/>
            <person name="Liachko I."/>
            <person name="Sullivan S."/>
            <person name="Sone E.D."/>
            <person name="Koren S."/>
            <person name="Silverstein K.A.T."/>
            <person name="Beckman K.B."/>
            <person name="Gohl D.M."/>
        </authorList>
    </citation>
    <scope>NUCLEOTIDE SEQUENCE</scope>
    <source>
        <strain evidence="2">Duluth1</strain>
        <tissue evidence="2">Whole animal</tissue>
    </source>
</reference>
<feature type="compositionally biased region" description="Basic and acidic residues" evidence="1">
    <location>
        <begin position="46"/>
        <end position="62"/>
    </location>
</feature>
<accession>A0A9D4HJ37</accession>
<proteinExistence type="predicted"/>
<name>A0A9D4HJ37_DREPO</name>
<sequence length="77" mass="8683">MHKYGCPRTLYSYPRTPHGRYTDHPGWGYHHGSIELSKTAVLASRSAKDIPGRPRTYTDRHGATRRLHGSHAGSSRI</sequence>
<evidence type="ECO:0000313" key="2">
    <source>
        <dbReference type="EMBL" id="KAH3719313.1"/>
    </source>
</evidence>
<feature type="region of interest" description="Disordered" evidence="1">
    <location>
        <begin position="44"/>
        <end position="77"/>
    </location>
</feature>